<dbReference type="Gene3D" id="3.30.70.330">
    <property type="match status" value="1"/>
</dbReference>
<evidence type="ECO:0000256" key="3">
    <source>
        <dbReference type="SAM" id="MobiDB-lite"/>
    </source>
</evidence>
<dbReference type="InterPro" id="IPR050502">
    <property type="entry name" value="Euk_RNA-bind_prot"/>
</dbReference>
<dbReference type="SMART" id="SM00360">
    <property type="entry name" value="RRM"/>
    <property type="match status" value="2"/>
</dbReference>
<dbReference type="Pfam" id="PF00076">
    <property type="entry name" value="RRM_1"/>
    <property type="match status" value="1"/>
</dbReference>
<feature type="compositionally biased region" description="Low complexity" evidence="3">
    <location>
        <begin position="406"/>
        <end position="420"/>
    </location>
</feature>
<accession>A0ABR3QD15</accession>
<reference evidence="5 6" key="1">
    <citation type="submission" date="2023-08" db="EMBL/GenBank/DDBJ databases">
        <title>Annotated Genome Sequence of Vanrija albida AlHP1.</title>
        <authorList>
            <person name="Herzog R."/>
        </authorList>
    </citation>
    <scope>NUCLEOTIDE SEQUENCE [LARGE SCALE GENOMIC DNA]</scope>
    <source>
        <strain evidence="5 6">AlHP1</strain>
    </source>
</reference>
<proteinExistence type="predicted"/>
<dbReference type="PANTHER" id="PTHR48025:SF1">
    <property type="entry name" value="RRM DOMAIN-CONTAINING PROTEIN"/>
    <property type="match status" value="1"/>
</dbReference>
<evidence type="ECO:0000256" key="2">
    <source>
        <dbReference type="PROSITE-ProRule" id="PRU00176"/>
    </source>
</evidence>
<dbReference type="InterPro" id="IPR035979">
    <property type="entry name" value="RBD_domain_sf"/>
</dbReference>
<comment type="caution">
    <text evidence="5">The sequence shown here is derived from an EMBL/GenBank/DDBJ whole genome shotgun (WGS) entry which is preliminary data.</text>
</comment>
<feature type="domain" description="RRM" evidence="4">
    <location>
        <begin position="136"/>
        <end position="213"/>
    </location>
</feature>
<dbReference type="RefSeq" id="XP_069212559.1">
    <property type="nucleotide sequence ID" value="XM_069349015.1"/>
</dbReference>
<dbReference type="InterPro" id="IPR012677">
    <property type="entry name" value="Nucleotide-bd_a/b_plait_sf"/>
</dbReference>
<evidence type="ECO:0000313" key="5">
    <source>
        <dbReference type="EMBL" id="KAL1412615.1"/>
    </source>
</evidence>
<keyword evidence="1 2" id="KW-0694">RNA-binding</keyword>
<evidence type="ECO:0000259" key="4">
    <source>
        <dbReference type="PROSITE" id="PS50102"/>
    </source>
</evidence>
<feature type="region of interest" description="Disordered" evidence="3">
    <location>
        <begin position="384"/>
        <end position="420"/>
    </location>
</feature>
<dbReference type="SUPFAM" id="SSF54928">
    <property type="entry name" value="RNA-binding domain, RBD"/>
    <property type="match status" value="1"/>
</dbReference>
<dbReference type="CDD" id="cd00590">
    <property type="entry name" value="RRM_SF"/>
    <property type="match status" value="1"/>
</dbReference>
<dbReference type="GeneID" id="95981405"/>
<organism evidence="5 6">
    <name type="scientific">Vanrija albida</name>
    <dbReference type="NCBI Taxonomy" id="181172"/>
    <lineage>
        <taxon>Eukaryota</taxon>
        <taxon>Fungi</taxon>
        <taxon>Dikarya</taxon>
        <taxon>Basidiomycota</taxon>
        <taxon>Agaricomycotina</taxon>
        <taxon>Tremellomycetes</taxon>
        <taxon>Trichosporonales</taxon>
        <taxon>Trichosporonaceae</taxon>
        <taxon>Vanrija</taxon>
    </lineage>
</organism>
<protein>
    <recommendedName>
        <fullName evidence="4">RRM domain-containing protein</fullName>
    </recommendedName>
</protein>
<dbReference type="EMBL" id="JBBXJM010000001">
    <property type="protein sequence ID" value="KAL1412615.1"/>
    <property type="molecule type" value="Genomic_DNA"/>
</dbReference>
<dbReference type="InterPro" id="IPR000504">
    <property type="entry name" value="RRM_dom"/>
</dbReference>
<evidence type="ECO:0000313" key="6">
    <source>
        <dbReference type="Proteomes" id="UP001565368"/>
    </source>
</evidence>
<keyword evidence="6" id="KW-1185">Reference proteome</keyword>
<dbReference type="PROSITE" id="PS50102">
    <property type="entry name" value="RRM"/>
    <property type="match status" value="1"/>
</dbReference>
<evidence type="ECO:0000256" key="1">
    <source>
        <dbReference type="ARBA" id="ARBA00022884"/>
    </source>
</evidence>
<name>A0ABR3QD15_9TREE</name>
<sequence length="420" mass="46125">MPSPLDDLHEVRLHGLNKSITTEALGEFLGKGVLVRGIILHPQIGSSFQWAQTWVETEAEVSSLLSLRESLATNGITISRFKVPDRKASVTPPQTSWDALSQLSKPARPTPALLGGLRTSFEEQFDPRDPHAPLPRNLYVLNLPIELTQAEFKDLFQPYGSVEHSILLSQLDGMGRRRGFVLMSSHREAIDVIHQMHGKWIEGMKLDVSWALVQREAKNMPQNTLPNRVIHPPSAPLRTREPAIETTVIVENLDGKFFPDTETVASIFQPFGPIARVIRLSESPFSVAIQFEHAISSVALISANGLQLGDRILQTRPFASDMNSNFNPFSDFSHDAKGRLSPLPPRHTRLNADSQPFIPTVKPAAAEVLKSSAFTSMLATIQKGSSNNFSSHGERDSESSSPNSARTGSGSRGTPTGLKL</sequence>
<dbReference type="Proteomes" id="UP001565368">
    <property type="component" value="Unassembled WGS sequence"/>
</dbReference>
<gene>
    <name evidence="5" type="ORF">Q8F55_000362</name>
</gene>
<dbReference type="PANTHER" id="PTHR48025">
    <property type="entry name" value="OS02G0815200 PROTEIN"/>
    <property type="match status" value="1"/>
</dbReference>